<feature type="region of interest" description="Disordered" evidence="1">
    <location>
        <begin position="1"/>
        <end position="20"/>
    </location>
</feature>
<evidence type="ECO:0000256" key="1">
    <source>
        <dbReference type="SAM" id="MobiDB-lite"/>
    </source>
</evidence>
<gene>
    <name evidence="2" type="ORF">BDV40DRAFT_117813</name>
</gene>
<proteinExistence type="predicted"/>
<accession>A0A5N6V087</accession>
<sequence length="165" mass="19955">MTTIPHPTQNRKKESRKRKNQYNLRRKISVCSRHHSDFQQALLVEIDVRQWKLRYYSSCCFPKPFFHPLSSFLFKYKSYHTIRYYFAYPSKFLLMYVLSFLDSLCPFCMHKVSTSRFVLLIGLRAFAMSSSQRSDWNRLYSCFSFDEPIAYSYVEMCSRFMIPYV</sequence>
<keyword evidence="3" id="KW-1185">Reference proteome</keyword>
<reference evidence="2 3" key="1">
    <citation type="submission" date="2019-04" db="EMBL/GenBank/DDBJ databases">
        <title>Friends and foes A comparative genomics study of 23 Aspergillus species from section Flavi.</title>
        <authorList>
            <consortium name="DOE Joint Genome Institute"/>
            <person name="Kjaerbolling I."/>
            <person name="Vesth T."/>
            <person name="Frisvad J.C."/>
            <person name="Nybo J.L."/>
            <person name="Theobald S."/>
            <person name="Kildgaard S."/>
            <person name="Isbrandt T."/>
            <person name="Kuo A."/>
            <person name="Sato A."/>
            <person name="Lyhne E.K."/>
            <person name="Kogle M.E."/>
            <person name="Wiebenga A."/>
            <person name="Kun R.S."/>
            <person name="Lubbers R.J."/>
            <person name="Makela M.R."/>
            <person name="Barry K."/>
            <person name="Chovatia M."/>
            <person name="Clum A."/>
            <person name="Daum C."/>
            <person name="Haridas S."/>
            <person name="He G."/>
            <person name="LaButti K."/>
            <person name="Lipzen A."/>
            <person name="Mondo S."/>
            <person name="Riley R."/>
            <person name="Salamov A."/>
            <person name="Simmons B.A."/>
            <person name="Magnuson J.K."/>
            <person name="Henrissat B."/>
            <person name="Mortensen U.H."/>
            <person name="Larsen T.O."/>
            <person name="Devries R.P."/>
            <person name="Grigoriev I.V."/>
            <person name="Machida M."/>
            <person name="Baker S.E."/>
            <person name="Andersen M.R."/>
        </authorList>
    </citation>
    <scope>NUCLEOTIDE SEQUENCE [LARGE SCALE GENOMIC DNA]</scope>
    <source>
        <strain evidence="2 3">CBS 117626</strain>
    </source>
</reference>
<name>A0A5N6V087_ASPTM</name>
<feature type="compositionally biased region" description="Basic residues" evidence="1">
    <location>
        <begin position="9"/>
        <end position="20"/>
    </location>
</feature>
<organism evidence="2 3">
    <name type="scientific">Aspergillus tamarii</name>
    <dbReference type="NCBI Taxonomy" id="41984"/>
    <lineage>
        <taxon>Eukaryota</taxon>
        <taxon>Fungi</taxon>
        <taxon>Dikarya</taxon>
        <taxon>Ascomycota</taxon>
        <taxon>Pezizomycotina</taxon>
        <taxon>Eurotiomycetes</taxon>
        <taxon>Eurotiomycetidae</taxon>
        <taxon>Eurotiales</taxon>
        <taxon>Aspergillaceae</taxon>
        <taxon>Aspergillus</taxon>
        <taxon>Aspergillus subgen. Circumdati</taxon>
    </lineage>
</organism>
<protein>
    <submittedName>
        <fullName evidence="2">Uncharacterized protein</fullName>
    </submittedName>
</protein>
<evidence type="ECO:0000313" key="2">
    <source>
        <dbReference type="EMBL" id="KAE8164365.1"/>
    </source>
</evidence>
<evidence type="ECO:0000313" key="3">
    <source>
        <dbReference type="Proteomes" id="UP000326950"/>
    </source>
</evidence>
<dbReference type="EMBL" id="ML738609">
    <property type="protein sequence ID" value="KAE8164365.1"/>
    <property type="molecule type" value="Genomic_DNA"/>
</dbReference>
<dbReference type="AlphaFoldDB" id="A0A5N6V087"/>
<dbReference type="Proteomes" id="UP000326950">
    <property type="component" value="Unassembled WGS sequence"/>
</dbReference>